<gene>
    <name evidence="2" type="ORF">CLO192961_LOCUS476182</name>
</gene>
<evidence type="ECO:0000256" key="1">
    <source>
        <dbReference type="SAM" id="SignalP"/>
    </source>
</evidence>
<organism evidence="2 3">
    <name type="scientific">Bionectria ochroleuca</name>
    <name type="common">Gliocladium roseum</name>
    <dbReference type="NCBI Taxonomy" id="29856"/>
    <lineage>
        <taxon>Eukaryota</taxon>
        <taxon>Fungi</taxon>
        <taxon>Dikarya</taxon>
        <taxon>Ascomycota</taxon>
        <taxon>Pezizomycotina</taxon>
        <taxon>Sordariomycetes</taxon>
        <taxon>Hypocreomycetidae</taxon>
        <taxon>Hypocreales</taxon>
        <taxon>Bionectriaceae</taxon>
        <taxon>Clonostachys</taxon>
    </lineage>
</organism>
<evidence type="ECO:0000313" key="3">
    <source>
        <dbReference type="Proteomes" id="UP000766486"/>
    </source>
</evidence>
<protein>
    <submittedName>
        <fullName evidence="2">Uncharacterized protein</fullName>
    </submittedName>
</protein>
<evidence type="ECO:0000313" key="2">
    <source>
        <dbReference type="EMBL" id="VUC37582.1"/>
    </source>
</evidence>
<dbReference type="Proteomes" id="UP000766486">
    <property type="component" value="Unassembled WGS sequence"/>
</dbReference>
<accession>A0ABY6V1G5</accession>
<sequence length="174" mass="20096">MRSISIQVMFTCALSVGITAARSQQLVVKSDTAEWRAWVGQGHAIFVGDVWEPMETKVNFRDWSTSQPSIFVELDLGSTKDDIPDGTYLYMYTGNPENGSNIYLGRRDFPPYSGYSIRDEWEVIDWQLLPKGETEAKWYMTDMWWYGTLGIAWWTVTPTDPDWIPINMELILFS</sequence>
<feature type="signal peptide" evidence="1">
    <location>
        <begin position="1"/>
        <end position="23"/>
    </location>
</feature>
<proteinExistence type="predicted"/>
<comment type="caution">
    <text evidence="2">The sequence shown here is derived from an EMBL/GenBank/DDBJ whole genome shotgun (WGS) entry which is preliminary data.</text>
</comment>
<dbReference type="EMBL" id="CABFNS010001012">
    <property type="protein sequence ID" value="VUC37582.1"/>
    <property type="molecule type" value="Genomic_DNA"/>
</dbReference>
<keyword evidence="3" id="KW-1185">Reference proteome</keyword>
<name>A0ABY6V1G5_BIOOC</name>
<feature type="chain" id="PRO_5046840747" evidence="1">
    <location>
        <begin position="24"/>
        <end position="174"/>
    </location>
</feature>
<reference evidence="2 3" key="1">
    <citation type="submission" date="2019-06" db="EMBL/GenBank/DDBJ databases">
        <authorList>
            <person name="Broberg M."/>
        </authorList>
    </citation>
    <scope>NUCLEOTIDE SEQUENCE [LARGE SCALE GENOMIC DNA]</scope>
</reference>
<keyword evidence="1" id="KW-0732">Signal</keyword>